<evidence type="ECO:0000259" key="1">
    <source>
        <dbReference type="Pfam" id="PF19081"/>
    </source>
</evidence>
<dbReference type="InterPro" id="IPR044023">
    <property type="entry name" value="Ig_7"/>
</dbReference>
<name>A0ABU9E0X3_9FLAO</name>
<feature type="non-terminal residue" evidence="2">
    <location>
        <position position="549"/>
    </location>
</feature>
<dbReference type="Pfam" id="PF19081">
    <property type="entry name" value="Ig_7"/>
    <property type="match status" value="1"/>
</dbReference>
<feature type="domain" description="Ig-like" evidence="1">
    <location>
        <begin position="116"/>
        <end position="184"/>
    </location>
</feature>
<keyword evidence="3" id="KW-1185">Reference proteome</keyword>
<accession>A0ABU9E0X3</accession>
<evidence type="ECO:0000313" key="2">
    <source>
        <dbReference type="EMBL" id="MEK8180314.1"/>
    </source>
</evidence>
<gene>
    <name evidence="2" type="ORF">WMW71_08165</name>
</gene>
<dbReference type="Proteomes" id="UP001491349">
    <property type="component" value="Unassembled WGS sequence"/>
</dbReference>
<sequence>MRITTLSKNYFFYCVLILTLFGQNGFVYSQCPTITNVSQSFCDTQSPTIASLQATDNGGGIKWYATASSNTQLTNSTVLVNGEDYFADDNTGNCGVRQSVTVTIYSAPTGANFQGVCVTSLSQATPSNPQFVINGNNLQWYTSPTGGTAISSSTILNDNTIYYISQTNPDTGCQTSRLSVFVNVGLVPPPTGSIVQEFCNIPGSPPTVADLVASGNNNWYLTSAFGIPLDDSTPLVNGQFYYATTVDPPCESSDRLEVLVNIYEPNDAGNNGSRSICVNEIATTIPFNLFDLLGGSPDGAGVWSGPITTTNGSQGTLDVTTMTLAGSPYVFTYTASSALCAPDTSTVTITILPLPTAILSVNPTTSCSGSSVTFTFTGTPNATVTYNINGGANQTIVLNAGGTATVTGTYTSNTTITIVSVASAGTPSCVNPQTSSVTLTIQPLPTASVAVSPTTLCAGDSATFTFTGTPNATVTYNINGGANQTIVLNAGGTATVTGTYTSNTTITIVSVASAGTPSCVNPQTSSVTLTIQPLPTASVAVSPTTLCAG</sequence>
<reference evidence="2 3" key="1">
    <citation type="submission" date="2024-04" db="EMBL/GenBank/DDBJ databases">
        <title>draft genome sequnece of Flavobacterium buctense JCM 30750.</title>
        <authorList>
            <person name="Kim D.-U."/>
        </authorList>
    </citation>
    <scope>NUCLEOTIDE SEQUENCE [LARGE SCALE GENOMIC DNA]</scope>
    <source>
        <strain evidence="2 3">JCM 30750</strain>
    </source>
</reference>
<proteinExistence type="predicted"/>
<protein>
    <recommendedName>
        <fullName evidence="1">Ig-like domain-containing protein</fullName>
    </recommendedName>
</protein>
<organism evidence="2 3">
    <name type="scientific">Flavobacterium buctense</name>
    <dbReference type="NCBI Taxonomy" id="1648146"/>
    <lineage>
        <taxon>Bacteria</taxon>
        <taxon>Pseudomonadati</taxon>
        <taxon>Bacteroidota</taxon>
        <taxon>Flavobacteriia</taxon>
        <taxon>Flavobacteriales</taxon>
        <taxon>Flavobacteriaceae</taxon>
        <taxon>Flavobacterium</taxon>
    </lineage>
</organism>
<dbReference type="EMBL" id="JBBPCB010000004">
    <property type="protein sequence ID" value="MEK8180314.1"/>
    <property type="molecule type" value="Genomic_DNA"/>
</dbReference>
<evidence type="ECO:0000313" key="3">
    <source>
        <dbReference type="Proteomes" id="UP001491349"/>
    </source>
</evidence>
<comment type="caution">
    <text evidence="2">The sequence shown here is derived from an EMBL/GenBank/DDBJ whole genome shotgun (WGS) entry which is preliminary data.</text>
</comment>